<feature type="domain" description="Glycosyl transferase family 1" evidence="1">
    <location>
        <begin position="185"/>
        <end position="322"/>
    </location>
</feature>
<reference evidence="2 3" key="1">
    <citation type="journal article" date="2016" name="Nat. Commun.">
        <title>Thousands of microbial genomes shed light on interconnected biogeochemical processes in an aquifer system.</title>
        <authorList>
            <person name="Anantharaman K."/>
            <person name="Brown C.T."/>
            <person name="Hug L.A."/>
            <person name="Sharon I."/>
            <person name="Castelle C.J."/>
            <person name="Probst A.J."/>
            <person name="Thomas B.C."/>
            <person name="Singh A."/>
            <person name="Wilkins M.J."/>
            <person name="Karaoz U."/>
            <person name="Brodie E.L."/>
            <person name="Williams K.H."/>
            <person name="Hubbard S.S."/>
            <person name="Banfield J.F."/>
        </authorList>
    </citation>
    <scope>NUCLEOTIDE SEQUENCE [LARGE SCALE GENOMIC DNA]</scope>
</reference>
<dbReference type="EMBL" id="MFZH01000022">
    <property type="protein sequence ID" value="OGK18907.1"/>
    <property type="molecule type" value="Genomic_DNA"/>
</dbReference>
<dbReference type="Gene3D" id="3.40.50.2000">
    <property type="entry name" value="Glycogen Phosphorylase B"/>
    <property type="match status" value="2"/>
</dbReference>
<evidence type="ECO:0000259" key="1">
    <source>
        <dbReference type="Pfam" id="PF00534"/>
    </source>
</evidence>
<organism evidence="2 3">
    <name type="scientific">Candidatus Roizmanbacteria bacterium RIFCSPHIGHO2_01_FULL_39_24</name>
    <dbReference type="NCBI Taxonomy" id="1802032"/>
    <lineage>
        <taxon>Bacteria</taxon>
        <taxon>Candidatus Roizmaniibacteriota</taxon>
    </lineage>
</organism>
<dbReference type="AlphaFoldDB" id="A0A1F7GIZ0"/>
<dbReference type="Proteomes" id="UP000176850">
    <property type="component" value="Unassembled WGS sequence"/>
</dbReference>
<sequence>MNIGLLLPSVYMGKKYTNKIFAPKQLFLDLADGLVARGHTVYVYASPDTKTTAHLISGHHEFIDKDFMSVKFKGLEKLTKKRYAHLTTKTEYEIDLSIKAYVHAKEKKVAIMHSFHDFIAHYINQLANLPTVYTIHDPLPRKDLLEYWRIKHFSHDNYIFISQSHLKNFHGSVKSAGVAYNGVDIRKFSFRQEEGTYLAFIGRYIKEKGVEHAISASKSAGILLKLIGDDAYRALPYYQTYVLPHLKHGVLEDETFFGESDRSEFLKNAKALLFPILWEEPFGMVMIEAMSSGTPVIAYNRGSVSEVIRDGVTGFIIDPDNVRRPGK</sequence>
<feature type="non-terminal residue" evidence="2">
    <location>
        <position position="327"/>
    </location>
</feature>
<protein>
    <recommendedName>
        <fullName evidence="1">Glycosyl transferase family 1 domain-containing protein</fullName>
    </recommendedName>
</protein>
<dbReference type="InterPro" id="IPR001296">
    <property type="entry name" value="Glyco_trans_1"/>
</dbReference>
<dbReference type="GO" id="GO:0016757">
    <property type="term" value="F:glycosyltransferase activity"/>
    <property type="evidence" value="ECO:0007669"/>
    <property type="project" value="InterPro"/>
</dbReference>
<gene>
    <name evidence="2" type="ORF">A2799_00735</name>
</gene>
<accession>A0A1F7GIZ0</accession>
<dbReference type="PANTHER" id="PTHR12526:SF595">
    <property type="entry name" value="BLL5217 PROTEIN"/>
    <property type="match status" value="1"/>
</dbReference>
<dbReference type="Pfam" id="PF00534">
    <property type="entry name" value="Glycos_transf_1"/>
    <property type="match status" value="1"/>
</dbReference>
<proteinExistence type="predicted"/>
<name>A0A1F7GIZ0_9BACT</name>
<dbReference type="SUPFAM" id="SSF53756">
    <property type="entry name" value="UDP-Glycosyltransferase/glycogen phosphorylase"/>
    <property type="match status" value="1"/>
</dbReference>
<evidence type="ECO:0000313" key="2">
    <source>
        <dbReference type="EMBL" id="OGK18907.1"/>
    </source>
</evidence>
<dbReference type="PANTHER" id="PTHR12526">
    <property type="entry name" value="GLYCOSYLTRANSFERASE"/>
    <property type="match status" value="1"/>
</dbReference>
<comment type="caution">
    <text evidence="2">The sequence shown here is derived from an EMBL/GenBank/DDBJ whole genome shotgun (WGS) entry which is preliminary data.</text>
</comment>
<evidence type="ECO:0000313" key="3">
    <source>
        <dbReference type="Proteomes" id="UP000176850"/>
    </source>
</evidence>